<dbReference type="EMBL" id="JASJEX010000001">
    <property type="protein sequence ID" value="MDJ1128493.1"/>
    <property type="molecule type" value="Genomic_DNA"/>
</dbReference>
<organism evidence="1 2">
    <name type="scientific">Kribbibacterium absianum</name>
    <dbReference type="NCBI Taxonomy" id="3044210"/>
    <lineage>
        <taxon>Bacteria</taxon>
        <taxon>Bacillati</taxon>
        <taxon>Actinomycetota</taxon>
        <taxon>Coriobacteriia</taxon>
        <taxon>Coriobacteriales</taxon>
        <taxon>Kribbibacteriaceae</taxon>
        <taxon>Kribbibacterium</taxon>
    </lineage>
</organism>
<dbReference type="SUPFAM" id="SSF56784">
    <property type="entry name" value="HAD-like"/>
    <property type="match status" value="1"/>
</dbReference>
<dbReference type="InterPro" id="IPR041492">
    <property type="entry name" value="HAD_2"/>
</dbReference>
<dbReference type="RefSeq" id="WP_283712138.1">
    <property type="nucleotide sequence ID" value="NZ_JASJEW010000001.1"/>
</dbReference>
<reference evidence="1" key="1">
    <citation type="submission" date="2023-05" db="EMBL/GenBank/DDBJ databases">
        <title>[olsenella] sp. nov., isolated from a pig farm feces dump.</title>
        <authorList>
            <person name="Chang Y.-H."/>
        </authorList>
    </citation>
    <scope>NUCLEOTIDE SEQUENCE</scope>
    <source>
        <strain evidence="1">YH-ols2217</strain>
    </source>
</reference>
<dbReference type="InterPro" id="IPR023214">
    <property type="entry name" value="HAD_sf"/>
</dbReference>
<comment type="caution">
    <text evidence="1">The sequence shown here is derived from an EMBL/GenBank/DDBJ whole genome shotgun (WGS) entry which is preliminary data.</text>
</comment>
<dbReference type="InterPro" id="IPR036412">
    <property type="entry name" value="HAD-like_sf"/>
</dbReference>
<name>A0ABT6ZHH1_9ACTN</name>
<evidence type="ECO:0000313" key="1">
    <source>
        <dbReference type="EMBL" id="MDJ1128493.1"/>
    </source>
</evidence>
<keyword evidence="2" id="KW-1185">Reference proteome</keyword>
<dbReference type="InterPro" id="IPR050155">
    <property type="entry name" value="HAD-like_hydrolase_sf"/>
</dbReference>
<dbReference type="Pfam" id="PF13419">
    <property type="entry name" value="HAD_2"/>
    <property type="match status" value="1"/>
</dbReference>
<dbReference type="PANTHER" id="PTHR43434">
    <property type="entry name" value="PHOSPHOGLYCOLATE PHOSPHATASE"/>
    <property type="match status" value="1"/>
</dbReference>
<proteinExistence type="predicted"/>
<dbReference type="InterPro" id="IPR023198">
    <property type="entry name" value="PGP-like_dom2"/>
</dbReference>
<dbReference type="PANTHER" id="PTHR43434:SF20">
    <property type="entry name" value="5'-NUCLEOTIDASE"/>
    <property type="match status" value="1"/>
</dbReference>
<protein>
    <submittedName>
        <fullName evidence="1">HAD hydrolase-like protein</fullName>
    </submittedName>
</protein>
<sequence>MVWLAQGWGRGDFSSRACVFFDFDGTVANTVDGIKRTARDTLLARGLSDEEIGDVGCVIGPAFPGAFEQVYGMSAEEAEAVTEDYRRRYDLLGPGAYAAYGGVPELLERLRAAGRWLCLTTSKRQDLVTRQATENGLVGLFDRVIGQRGPGHDTKPLLVGESIEAAGGDPARCVMVGDRFHDAEGAEENGIPCVGVTWGAGTADELAAAGAAALVDTPGELAALLLGERDMTVSPLARPLR</sequence>
<gene>
    <name evidence="1" type="ORF">QJ043_00105</name>
</gene>
<dbReference type="Gene3D" id="1.10.150.240">
    <property type="entry name" value="Putative phosphatase, domain 2"/>
    <property type="match status" value="1"/>
</dbReference>
<dbReference type="Proteomes" id="UP001431693">
    <property type="component" value="Unassembled WGS sequence"/>
</dbReference>
<accession>A0ABT6ZHH1</accession>
<dbReference type="Gene3D" id="3.40.50.1000">
    <property type="entry name" value="HAD superfamily/HAD-like"/>
    <property type="match status" value="1"/>
</dbReference>
<evidence type="ECO:0000313" key="2">
    <source>
        <dbReference type="Proteomes" id="UP001431693"/>
    </source>
</evidence>